<gene>
    <name evidence="2" type="ORF">SPV1_09258</name>
</gene>
<keyword evidence="3" id="KW-1185">Reference proteome</keyword>
<dbReference type="AlphaFoldDB" id="Q0F013"/>
<dbReference type="Proteomes" id="UP000005297">
    <property type="component" value="Unassembled WGS sequence"/>
</dbReference>
<reference evidence="2 3" key="1">
    <citation type="submission" date="2006-09" db="EMBL/GenBank/DDBJ databases">
        <authorList>
            <person name="Emerson D."/>
            <person name="Ferriera S."/>
            <person name="Johnson J."/>
            <person name="Kravitz S."/>
            <person name="Halpern A."/>
            <person name="Remington K."/>
            <person name="Beeson K."/>
            <person name="Tran B."/>
            <person name="Rogers Y.-H."/>
            <person name="Friedman R."/>
            <person name="Venter J.C."/>
        </authorList>
    </citation>
    <scope>NUCLEOTIDE SEQUENCE [LARGE SCALE GENOMIC DNA]</scope>
    <source>
        <strain evidence="2 3">PV-1</strain>
    </source>
</reference>
<proteinExistence type="predicted"/>
<accession>Q0F013</accession>
<evidence type="ECO:0000256" key="1">
    <source>
        <dbReference type="SAM" id="Phobius"/>
    </source>
</evidence>
<keyword evidence="1" id="KW-1133">Transmembrane helix</keyword>
<name>Q0F013_9PROT</name>
<protein>
    <submittedName>
        <fullName evidence="2">Uncharacterized protein</fullName>
    </submittedName>
</protein>
<dbReference type="STRING" id="314344.AL013_11410"/>
<dbReference type="InParanoid" id="Q0F013"/>
<evidence type="ECO:0000313" key="3">
    <source>
        <dbReference type="Proteomes" id="UP000005297"/>
    </source>
</evidence>
<sequence>MKPTIDPFDALLRFLTELLGTKVSLTLVLDVFVCIFLLVVGVVFILKLRYASKDPDQDE</sequence>
<feature type="transmembrane region" description="Helical" evidence="1">
    <location>
        <begin position="23"/>
        <end position="46"/>
    </location>
</feature>
<organism evidence="2 3">
    <name type="scientific">Mariprofundus ferrooxydans PV-1</name>
    <dbReference type="NCBI Taxonomy" id="314345"/>
    <lineage>
        <taxon>Bacteria</taxon>
        <taxon>Pseudomonadati</taxon>
        <taxon>Pseudomonadota</taxon>
        <taxon>Candidatius Mariprofundia</taxon>
        <taxon>Mariprofundales</taxon>
        <taxon>Mariprofundaceae</taxon>
        <taxon>Mariprofundus</taxon>
    </lineage>
</organism>
<dbReference type="EMBL" id="AATS01000005">
    <property type="protein sequence ID" value="EAU54871.1"/>
    <property type="molecule type" value="Genomic_DNA"/>
</dbReference>
<comment type="caution">
    <text evidence="2">The sequence shown here is derived from an EMBL/GenBank/DDBJ whole genome shotgun (WGS) entry which is preliminary data.</text>
</comment>
<dbReference type="HOGENOM" id="CLU_2955139_0_0_0"/>
<dbReference type="RefSeq" id="WP_009849372.1">
    <property type="nucleotide sequence ID" value="NZ_DS022294.1"/>
</dbReference>
<keyword evidence="1" id="KW-0812">Transmembrane</keyword>
<keyword evidence="1" id="KW-0472">Membrane</keyword>
<evidence type="ECO:0000313" key="2">
    <source>
        <dbReference type="EMBL" id="EAU54871.1"/>
    </source>
</evidence>